<dbReference type="PROSITE" id="PS51257">
    <property type="entry name" value="PROKAR_LIPOPROTEIN"/>
    <property type="match status" value="1"/>
</dbReference>
<dbReference type="GO" id="GO:0006826">
    <property type="term" value="P:iron ion transport"/>
    <property type="evidence" value="ECO:0007669"/>
    <property type="project" value="UniProtKB-KW"/>
</dbReference>
<dbReference type="PANTHER" id="PTHR30006:SF15">
    <property type="entry name" value="IRON-UTILIZATION PERIPLASMIC PROTEIN"/>
    <property type="match status" value="1"/>
</dbReference>
<evidence type="ECO:0000256" key="5">
    <source>
        <dbReference type="SAM" id="MobiDB-lite"/>
    </source>
</evidence>
<dbReference type="GO" id="GO:0030288">
    <property type="term" value="C:outer membrane-bounded periplasmic space"/>
    <property type="evidence" value="ECO:0007669"/>
    <property type="project" value="TreeGrafter"/>
</dbReference>
<feature type="compositionally biased region" description="Low complexity" evidence="5">
    <location>
        <begin position="23"/>
        <end position="42"/>
    </location>
</feature>
<keyword evidence="4" id="KW-0479">Metal-binding</keyword>
<feature type="binding site" evidence="4">
    <location>
        <position position="255"/>
    </location>
    <ligand>
        <name>Fe cation</name>
        <dbReference type="ChEBI" id="CHEBI:24875"/>
    </ligand>
</feature>
<name>A0A419V4B2_9BACL</name>
<dbReference type="Gene3D" id="3.40.190.10">
    <property type="entry name" value="Periplasmic binding protein-like II"/>
    <property type="match status" value="2"/>
</dbReference>
<sequence>MKRKPRLLTVLLPAASLLALAACGSDNGSEDSGSGENNTEQNSAEEENAENDQAGSEGGEVNLYTSRHYDTDEALYEQFTEETGIEVNVVSGEDDELIQRMEREGEATEGDVFITADAGRLYRAKEADLLQPTDSEVLNENIPENYRDPDNEWFGLTKRARIFVYDPERVDESDLSTYEALTDEEWEDRILIRASENIYNQSLMASFIEIKGEEEAREWAEGIVNNMARDPQGGDRDQALGVASGEGDVAIMNSYYFGQMLNSSEEEEVNAAENLEVFFPNQEEEGTHINISGAGVTQHGPNSEEAVQFIEFLSGEEAQDDFSEANYEYPVNPDVEPSELLQSWGDFEEQDINLTILGENNAQAQMLMNEVGWK</sequence>
<dbReference type="Pfam" id="PF13343">
    <property type="entry name" value="SBP_bac_6"/>
    <property type="match status" value="1"/>
</dbReference>
<proteinExistence type="inferred from homology"/>
<evidence type="ECO:0000313" key="7">
    <source>
        <dbReference type="EMBL" id="RKD73226.1"/>
    </source>
</evidence>
<comment type="caution">
    <text evidence="7">The sequence shown here is derived from an EMBL/GenBank/DDBJ whole genome shotgun (WGS) entry which is preliminary data.</text>
</comment>
<dbReference type="InterPro" id="IPR026045">
    <property type="entry name" value="Ferric-bd"/>
</dbReference>
<dbReference type="OrthoDB" id="9769319at2"/>
<organism evidence="7 8">
    <name type="scientific">Sinobaca qinghaiensis</name>
    <dbReference type="NCBI Taxonomy" id="342944"/>
    <lineage>
        <taxon>Bacteria</taxon>
        <taxon>Bacillati</taxon>
        <taxon>Bacillota</taxon>
        <taxon>Bacilli</taxon>
        <taxon>Bacillales</taxon>
        <taxon>Sporolactobacillaceae</taxon>
        <taxon>Sinobaca</taxon>
    </lineage>
</organism>
<keyword evidence="2" id="KW-0406">Ion transport</keyword>
<feature type="chain" id="PRO_5019253813" evidence="6">
    <location>
        <begin position="22"/>
        <end position="374"/>
    </location>
</feature>
<accession>A0A419V4B2</accession>
<feature type="binding site" evidence="4">
    <location>
        <position position="256"/>
    </location>
    <ligand>
        <name>Fe cation</name>
        <dbReference type="ChEBI" id="CHEBI:24875"/>
    </ligand>
</feature>
<gene>
    <name evidence="7" type="ORF">ATL39_1517</name>
</gene>
<protein>
    <submittedName>
        <fullName evidence="7">Iron(III) transport system substrate-binding protein</fullName>
    </submittedName>
</protein>
<feature type="binding site" evidence="4">
    <location>
        <position position="68"/>
    </location>
    <ligand>
        <name>Fe cation</name>
        <dbReference type="ChEBI" id="CHEBI:24875"/>
    </ligand>
</feature>
<dbReference type="SUPFAM" id="SSF53850">
    <property type="entry name" value="Periplasmic binding protein-like II"/>
    <property type="match status" value="1"/>
</dbReference>
<keyword evidence="4" id="KW-0408">Iron</keyword>
<evidence type="ECO:0000313" key="8">
    <source>
        <dbReference type="Proteomes" id="UP000285120"/>
    </source>
</evidence>
<dbReference type="Proteomes" id="UP000285120">
    <property type="component" value="Unassembled WGS sequence"/>
</dbReference>
<evidence type="ECO:0000256" key="6">
    <source>
        <dbReference type="SAM" id="SignalP"/>
    </source>
</evidence>
<dbReference type="AlphaFoldDB" id="A0A419V4B2"/>
<reference evidence="7 8" key="1">
    <citation type="submission" date="2018-09" db="EMBL/GenBank/DDBJ databases">
        <title>Genomic Encyclopedia of Archaeal and Bacterial Type Strains, Phase II (KMG-II): from individual species to whole genera.</title>
        <authorList>
            <person name="Goeker M."/>
        </authorList>
    </citation>
    <scope>NUCLEOTIDE SEQUENCE [LARGE SCALE GENOMIC DNA]</scope>
    <source>
        <strain evidence="7 8">DSM 17008</strain>
    </source>
</reference>
<evidence type="ECO:0000256" key="3">
    <source>
        <dbReference type="ARBA" id="ARBA00022729"/>
    </source>
</evidence>
<evidence type="ECO:0000256" key="4">
    <source>
        <dbReference type="PIRSR" id="PIRSR002825-1"/>
    </source>
</evidence>
<comment type="similarity">
    <text evidence="1">Belongs to the bacterial solute-binding protein 1 family.</text>
</comment>
<evidence type="ECO:0000256" key="1">
    <source>
        <dbReference type="ARBA" id="ARBA00008520"/>
    </source>
</evidence>
<keyword evidence="3 6" id="KW-0732">Signal</keyword>
<dbReference type="PIRSF" id="PIRSF002825">
    <property type="entry name" value="CfbpA"/>
    <property type="match status" value="1"/>
</dbReference>
<dbReference type="PANTHER" id="PTHR30006">
    <property type="entry name" value="THIAMINE-BINDING PERIPLASMIC PROTEIN-RELATED"/>
    <property type="match status" value="1"/>
</dbReference>
<keyword evidence="2" id="KW-0813">Transport</keyword>
<feature type="signal peptide" evidence="6">
    <location>
        <begin position="1"/>
        <end position="21"/>
    </location>
</feature>
<dbReference type="CDD" id="cd13542">
    <property type="entry name" value="PBP2_FutA1_ilke"/>
    <property type="match status" value="1"/>
</dbReference>
<dbReference type="GO" id="GO:0046872">
    <property type="term" value="F:metal ion binding"/>
    <property type="evidence" value="ECO:0007669"/>
    <property type="project" value="UniProtKB-KW"/>
</dbReference>
<dbReference type="EMBL" id="RAPK01000008">
    <property type="protein sequence ID" value="RKD73226.1"/>
    <property type="molecule type" value="Genomic_DNA"/>
</dbReference>
<dbReference type="RefSeq" id="WP_120192707.1">
    <property type="nucleotide sequence ID" value="NZ_RAPK01000008.1"/>
</dbReference>
<feature type="region of interest" description="Disordered" evidence="5">
    <location>
        <begin position="23"/>
        <end position="60"/>
    </location>
</feature>
<keyword evidence="2" id="KW-0410">Iron transport</keyword>
<keyword evidence="8" id="KW-1185">Reference proteome</keyword>
<evidence type="ECO:0000256" key="2">
    <source>
        <dbReference type="ARBA" id="ARBA00022496"/>
    </source>
</evidence>